<dbReference type="AlphaFoldDB" id="A0A8W8J4Y2"/>
<protein>
    <recommendedName>
        <fullName evidence="3">CUB domain-containing protein</fullName>
    </recommendedName>
</protein>
<sequence length="459" mass="52988">MGTKTHVRRTAIHPGQTKGILTPDICHMQRHLKKESHIMFAVVMIQTEFFLGTELDSKSSFGKLFTNITTKSGEFFFRTTPVTNEAEKTINSRENIDCTIPTEPKIINLSQRDLNTGEIQLLEHGLKFTPTPKSDKVDVVTDTEEFCRKLRLKEFFQNENNNDISLVKNNKGFKPPLNRDKHLEDYISCLRNTANSNVTDKTVKSNISHKQYQAMQTLKNDPSIIIKNADKGGAIVIMDRDHYKEMSLSQLQDHQFYTKLEQNEDRRTMLKIEKLTRKYQDNLTDNEIEYLTKYEVKSKVTTLDGCPHILEVFDGSTLEKKIFDTCNPFLPRRLSDVKTTDVGRSLKVRFESDSDTQLRGFVLLFKQQDIDECLERDCNPNNACVVPDRFYECECNTNDASCTEKLHKTMIRRQAHTAASLRQGEAHTAAQDRTQQVKVQESSFSAYTQEWSLRLLHRN</sequence>
<name>A0A8W8J4Y2_MAGGI</name>
<evidence type="ECO:0008006" key="3">
    <source>
        <dbReference type="Google" id="ProtNLM"/>
    </source>
</evidence>
<proteinExistence type="predicted"/>
<dbReference type="EnsemblMetazoa" id="G17069.1">
    <property type="protein sequence ID" value="G17069.1:cds"/>
    <property type="gene ID" value="G17069"/>
</dbReference>
<evidence type="ECO:0000313" key="1">
    <source>
        <dbReference type="EnsemblMetazoa" id="G17069.1:cds"/>
    </source>
</evidence>
<organism evidence="1 2">
    <name type="scientific">Magallana gigas</name>
    <name type="common">Pacific oyster</name>
    <name type="synonym">Crassostrea gigas</name>
    <dbReference type="NCBI Taxonomy" id="29159"/>
    <lineage>
        <taxon>Eukaryota</taxon>
        <taxon>Metazoa</taxon>
        <taxon>Spiralia</taxon>
        <taxon>Lophotrochozoa</taxon>
        <taxon>Mollusca</taxon>
        <taxon>Bivalvia</taxon>
        <taxon>Autobranchia</taxon>
        <taxon>Pteriomorphia</taxon>
        <taxon>Ostreida</taxon>
        <taxon>Ostreoidea</taxon>
        <taxon>Ostreidae</taxon>
        <taxon>Magallana</taxon>
    </lineage>
</organism>
<reference evidence="1" key="1">
    <citation type="submission" date="2022-08" db="UniProtKB">
        <authorList>
            <consortium name="EnsemblMetazoa"/>
        </authorList>
    </citation>
    <scope>IDENTIFICATION</scope>
    <source>
        <strain evidence="1">05x7-T-G4-1.051#20</strain>
    </source>
</reference>
<evidence type="ECO:0000313" key="2">
    <source>
        <dbReference type="Proteomes" id="UP000005408"/>
    </source>
</evidence>
<accession>A0A8W8J4Y2</accession>
<keyword evidence="2" id="KW-1185">Reference proteome</keyword>
<dbReference type="Proteomes" id="UP000005408">
    <property type="component" value="Unassembled WGS sequence"/>
</dbReference>